<feature type="compositionally biased region" description="Basic and acidic residues" evidence="1">
    <location>
        <begin position="204"/>
        <end position="218"/>
    </location>
</feature>
<evidence type="ECO:0000313" key="3">
    <source>
        <dbReference type="Proteomes" id="UP000636709"/>
    </source>
</evidence>
<dbReference type="PANTHER" id="PTHR35166:SF20">
    <property type="entry name" value="EXPRESSED PROTEIN"/>
    <property type="match status" value="1"/>
</dbReference>
<feature type="compositionally biased region" description="Basic residues" evidence="1">
    <location>
        <begin position="1"/>
        <end position="12"/>
    </location>
</feature>
<dbReference type="EMBL" id="JACEFO010002087">
    <property type="protein sequence ID" value="KAF8685314.1"/>
    <property type="molecule type" value="Genomic_DNA"/>
</dbReference>
<dbReference type="PANTHER" id="PTHR35166">
    <property type="entry name" value="OS05G0193700 PROTEIN-RELATED"/>
    <property type="match status" value="1"/>
</dbReference>
<proteinExistence type="predicted"/>
<name>A0A835BA62_9POAL</name>
<comment type="caution">
    <text evidence="2">The sequence shown here is derived from an EMBL/GenBank/DDBJ whole genome shotgun (WGS) entry which is preliminary data.</text>
</comment>
<protein>
    <submittedName>
        <fullName evidence="2">Uncharacterized protein</fullName>
    </submittedName>
</protein>
<organism evidence="2 3">
    <name type="scientific">Digitaria exilis</name>
    <dbReference type="NCBI Taxonomy" id="1010633"/>
    <lineage>
        <taxon>Eukaryota</taxon>
        <taxon>Viridiplantae</taxon>
        <taxon>Streptophyta</taxon>
        <taxon>Embryophyta</taxon>
        <taxon>Tracheophyta</taxon>
        <taxon>Spermatophyta</taxon>
        <taxon>Magnoliopsida</taxon>
        <taxon>Liliopsida</taxon>
        <taxon>Poales</taxon>
        <taxon>Poaceae</taxon>
        <taxon>PACMAD clade</taxon>
        <taxon>Panicoideae</taxon>
        <taxon>Panicodae</taxon>
        <taxon>Paniceae</taxon>
        <taxon>Anthephorinae</taxon>
        <taxon>Digitaria</taxon>
    </lineage>
</organism>
<feature type="region of interest" description="Disordered" evidence="1">
    <location>
        <begin position="203"/>
        <end position="225"/>
    </location>
</feature>
<feature type="region of interest" description="Disordered" evidence="1">
    <location>
        <begin position="57"/>
        <end position="80"/>
    </location>
</feature>
<feature type="region of interest" description="Disordered" evidence="1">
    <location>
        <begin position="572"/>
        <end position="634"/>
    </location>
</feature>
<gene>
    <name evidence="2" type="ORF">HU200_044017</name>
</gene>
<feature type="compositionally biased region" description="Basic and acidic residues" evidence="1">
    <location>
        <begin position="57"/>
        <end position="72"/>
    </location>
</feature>
<feature type="compositionally biased region" description="Basic and acidic residues" evidence="1">
    <location>
        <begin position="607"/>
        <end position="618"/>
    </location>
</feature>
<accession>A0A835BA62</accession>
<feature type="region of interest" description="Disordered" evidence="1">
    <location>
        <begin position="1"/>
        <end position="25"/>
    </location>
</feature>
<dbReference type="Proteomes" id="UP000636709">
    <property type="component" value="Unassembled WGS sequence"/>
</dbReference>
<dbReference type="AlphaFoldDB" id="A0A835BA62"/>
<feature type="region of interest" description="Disordered" evidence="1">
    <location>
        <begin position="398"/>
        <end position="426"/>
    </location>
</feature>
<reference evidence="2" key="1">
    <citation type="submission" date="2020-07" db="EMBL/GenBank/DDBJ databases">
        <title>Genome sequence and genetic diversity analysis of an under-domesticated orphan crop, white fonio (Digitaria exilis).</title>
        <authorList>
            <person name="Bennetzen J.L."/>
            <person name="Chen S."/>
            <person name="Ma X."/>
            <person name="Wang X."/>
            <person name="Yssel A.E.J."/>
            <person name="Chaluvadi S.R."/>
            <person name="Johnson M."/>
            <person name="Gangashetty P."/>
            <person name="Hamidou F."/>
            <person name="Sanogo M.D."/>
            <person name="Zwaenepoel A."/>
            <person name="Wallace J."/>
            <person name="Van De Peer Y."/>
            <person name="Van Deynze A."/>
        </authorList>
    </citation>
    <scope>NUCLEOTIDE SEQUENCE</scope>
    <source>
        <tissue evidence="2">Leaves</tissue>
    </source>
</reference>
<keyword evidence="3" id="KW-1185">Reference proteome</keyword>
<evidence type="ECO:0000256" key="1">
    <source>
        <dbReference type="SAM" id="MobiDB-lite"/>
    </source>
</evidence>
<feature type="region of interest" description="Disordered" evidence="1">
    <location>
        <begin position="129"/>
        <end position="151"/>
    </location>
</feature>
<sequence length="771" mass="86229">MRLAPGRRRGARHRDAGARALTRGTTVEPLDDGALTSRGPRRRRFFFCCCLRVEEKDVGEKEKEKPRPRSDHGAAAQMRLTGAESPAALRTRLRPGEKTEMARVRRNHRTAVGSDQTAAITPSRIGLLSAQTGGGGASRPRPSERAAAPRAPYRRARIGPRFAGPNGRASCALLGRRYKERGGGHGSTHEVELSTLPTYTQTLDRSRGLALRRREAPPRRPPPSLAKADLLRRATATSSPTVVARAQIFPNEPAMASTEPSKSLGSPGARFTKEYLEEERELMCDMAAQYQRTGDRFEKFQRWVRQQLEEKGTSRLRVRLRQLVTQEQWNVMFGDLKLDEKEEEMIRGSAAGVAAARWNGGQAMAEEGETTPTSTSGRDGGEAMTEERETISTATIGQVGGKATEEVGEGDGMTKLPMEEVGEGDGMTKLPMEEVEWILNHTPRIIEHEDEDRLRWLYPKQEEFEKNRDTMRRAVEAAASAREEFLAYQAWVHAECNDKGYVAVDDAFLASREEMRQWAGEQFGEMLDRVECKFSPSDIGDYSGMYATDDDEEEEEPAACHCSSRWWGGHGRGEGADPDGSCPASQDGGEAMAEEMKVTTTAAATRDGWEATAEDREATPTVAASRDGKEAKTEDGEGFTILLMEEVEWIMSYKPRVIEHEDEERLCRFYPQEEVFEKTRSTMHQAVEAAASVREKFIAFQSWVRMEYNNKGFVAVDGKFLAGREQVRQWSSELFEDMFDRLERKVSPSDIGDYSDMYAMEDEELAAVDSK</sequence>
<evidence type="ECO:0000313" key="2">
    <source>
        <dbReference type="EMBL" id="KAF8685314.1"/>
    </source>
</evidence>